<proteinExistence type="predicted"/>
<dbReference type="InterPro" id="IPR025558">
    <property type="entry name" value="DUF4283"/>
</dbReference>
<evidence type="ECO:0000313" key="3">
    <source>
        <dbReference type="Proteomes" id="UP000823749"/>
    </source>
</evidence>
<dbReference type="Pfam" id="PF14111">
    <property type="entry name" value="DUF4283"/>
    <property type="match status" value="1"/>
</dbReference>
<dbReference type="EMBL" id="JACTNZ010000006">
    <property type="protein sequence ID" value="KAG5544182.1"/>
    <property type="molecule type" value="Genomic_DNA"/>
</dbReference>
<accession>A0AAV6JVH8</accession>
<comment type="caution">
    <text evidence="2">The sequence shown here is derived from an EMBL/GenBank/DDBJ whole genome shotgun (WGS) entry which is preliminary data.</text>
</comment>
<organism evidence="2 3">
    <name type="scientific">Rhododendron griersonianum</name>
    <dbReference type="NCBI Taxonomy" id="479676"/>
    <lineage>
        <taxon>Eukaryota</taxon>
        <taxon>Viridiplantae</taxon>
        <taxon>Streptophyta</taxon>
        <taxon>Embryophyta</taxon>
        <taxon>Tracheophyta</taxon>
        <taxon>Spermatophyta</taxon>
        <taxon>Magnoliopsida</taxon>
        <taxon>eudicotyledons</taxon>
        <taxon>Gunneridae</taxon>
        <taxon>Pentapetalae</taxon>
        <taxon>asterids</taxon>
        <taxon>Ericales</taxon>
        <taxon>Ericaceae</taxon>
        <taxon>Ericoideae</taxon>
        <taxon>Rhodoreae</taxon>
        <taxon>Rhododendron</taxon>
    </lineage>
</organism>
<feature type="domain" description="DUF4283" evidence="1">
    <location>
        <begin position="2"/>
        <end position="61"/>
    </location>
</feature>
<gene>
    <name evidence="2" type="ORF">RHGRI_016810</name>
</gene>
<dbReference type="Proteomes" id="UP000823749">
    <property type="component" value="Chromosome 6"/>
</dbReference>
<keyword evidence="3" id="KW-1185">Reference proteome</keyword>
<dbReference type="PANTHER" id="PTHR34427:SF5">
    <property type="entry name" value="DUF4283 DOMAIN-CONTAINING PROTEIN"/>
    <property type="match status" value="1"/>
</dbReference>
<name>A0AAV6JVH8_9ERIC</name>
<evidence type="ECO:0000259" key="1">
    <source>
        <dbReference type="Pfam" id="PF14111"/>
    </source>
</evidence>
<evidence type="ECO:0000313" key="2">
    <source>
        <dbReference type="EMBL" id="KAG5544182.1"/>
    </source>
</evidence>
<protein>
    <recommendedName>
        <fullName evidence="1">DUF4283 domain-containing protein</fullName>
    </recommendedName>
</protein>
<sequence>MEVQRWAQKSWKVTAGVQVLELGGFSFLFLLPSFEEAQRVLKGKWNFRGKKRRLDLEWWSPVGCCVKPGDASSEVWIKILGLHLHLWDFEVFREIGDHCGGFLYVDEDTRQQAHLRWARIAVWAPPENIPATVKIAMGSWLFEVTLWVEKGPEVLFQPSLGVCKERQGVVAGSSVGGFFGGGKRRRVEVMRMVQVGLRLEGGTDLVGIQILNHVRVGGLGFGLGLGDSALVLRERVDEVGCEGRVSELWCGGESVALGGSFGRRRFSMEMGEGLGLGRAFRGCVAEADEGEPGEEWNEEDKLVSGIVTRRSLKMGFEEDYWLQ</sequence>
<dbReference type="AlphaFoldDB" id="A0AAV6JVH8"/>
<dbReference type="PANTHER" id="PTHR34427">
    <property type="entry name" value="DUF4283 DOMAIN PROTEIN"/>
    <property type="match status" value="1"/>
</dbReference>
<reference evidence="2 3" key="1">
    <citation type="submission" date="2020-08" db="EMBL/GenBank/DDBJ databases">
        <title>Plant Genome Project.</title>
        <authorList>
            <person name="Zhang R.-G."/>
        </authorList>
    </citation>
    <scope>NUCLEOTIDE SEQUENCE [LARGE SCALE GENOMIC DNA]</scope>
    <source>
        <strain evidence="2">WSP0</strain>
        <tissue evidence="2">Leaf</tissue>
    </source>
</reference>